<dbReference type="InterPro" id="IPR036388">
    <property type="entry name" value="WH-like_DNA-bd_sf"/>
</dbReference>
<dbReference type="InterPro" id="IPR032710">
    <property type="entry name" value="NTF2-like_dom_sf"/>
</dbReference>
<dbReference type="GO" id="GO:0006352">
    <property type="term" value="P:DNA-templated transcription initiation"/>
    <property type="evidence" value="ECO:0007669"/>
    <property type="project" value="InterPro"/>
</dbReference>
<name>A0A5M3X6T8_9ACTN</name>
<evidence type="ECO:0000259" key="7">
    <source>
        <dbReference type="Pfam" id="PF08281"/>
    </source>
</evidence>
<sequence length="316" mass="35553">MNGDEPDFDDLTRRYRGELHVHCYRMLGSYDEAEDHVQEVFLRAWRSRENFQGRSSARTWLYRIATNACLDTLRRDARRATRAPSGTEPSVAVMPWLQPYPDAELAADQPDPETTAVSRETISLAFLAAIQLLPPRQRAVLILRDVLTWPATEVAALIETTVPAVNSALQRAHATLNRRWPRGRLDWAPAIEPDPEQSRLLQRYIAAHEQADPEALIAVLHEDVRLSISPAIGQWAGREQVARALRAGMTTLGRWRLLPTTANGQPALAGYLRRPTDEAFHPFVLSVLHIEYGQLTEITAFEQPSLFPAFGLPTSL</sequence>
<dbReference type="InterPro" id="IPR013324">
    <property type="entry name" value="RNA_pol_sigma_r3/r4-like"/>
</dbReference>
<evidence type="ECO:0000313" key="10">
    <source>
        <dbReference type="Proteomes" id="UP000331127"/>
    </source>
</evidence>
<dbReference type="InterPro" id="IPR007627">
    <property type="entry name" value="RNA_pol_sigma70_r2"/>
</dbReference>
<dbReference type="GO" id="GO:0003677">
    <property type="term" value="F:DNA binding"/>
    <property type="evidence" value="ECO:0007669"/>
    <property type="project" value="InterPro"/>
</dbReference>
<organism evidence="9 10">
    <name type="scientific">Acrocarpospora macrocephala</name>
    <dbReference type="NCBI Taxonomy" id="150177"/>
    <lineage>
        <taxon>Bacteria</taxon>
        <taxon>Bacillati</taxon>
        <taxon>Actinomycetota</taxon>
        <taxon>Actinomycetes</taxon>
        <taxon>Streptosporangiales</taxon>
        <taxon>Streptosporangiaceae</taxon>
        <taxon>Acrocarpospora</taxon>
    </lineage>
</organism>
<evidence type="ECO:0000313" key="9">
    <source>
        <dbReference type="EMBL" id="GES16794.1"/>
    </source>
</evidence>
<evidence type="ECO:0000256" key="1">
    <source>
        <dbReference type="ARBA" id="ARBA00010641"/>
    </source>
</evidence>
<dbReference type="GO" id="GO:0016987">
    <property type="term" value="F:sigma factor activity"/>
    <property type="evidence" value="ECO:0007669"/>
    <property type="project" value="UniProtKB-KW"/>
</dbReference>
<dbReference type="Proteomes" id="UP000331127">
    <property type="component" value="Unassembled WGS sequence"/>
</dbReference>
<dbReference type="InterPro" id="IPR013325">
    <property type="entry name" value="RNA_pol_sigma_r2"/>
</dbReference>
<comment type="caution">
    <text evidence="9">The sequence shown here is derived from an EMBL/GenBank/DDBJ whole genome shotgun (WGS) entry which is preliminary data.</text>
</comment>
<dbReference type="NCBIfam" id="NF006089">
    <property type="entry name" value="PRK08241.1"/>
    <property type="match status" value="1"/>
</dbReference>
<feature type="domain" description="RNA polymerase sigma factor 70 region 4 type 2" evidence="7">
    <location>
        <begin position="124"/>
        <end position="172"/>
    </location>
</feature>
<reference evidence="9 10" key="1">
    <citation type="submission" date="2019-10" db="EMBL/GenBank/DDBJ databases">
        <title>Whole genome shotgun sequence of Acrocarpospora macrocephala NBRC 16266.</title>
        <authorList>
            <person name="Ichikawa N."/>
            <person name="Kimura A."/>
            <person name="Kitahashi Y."/>
            <person name="Komaki H."/>
            <person name="Oguchi A."/>
        </authorList>
    </citation>
    <scope>NUCLEOTIDE SEQUENCE [LARGE SCALE GENOMIC DNA]</scope>
    <source>
        <strain evidence="9 10">NBRC 16266</strain>
    </source>
</reference>
<keyword evidence="4" id="KW-0731">Sigma factor</keyword>
<dbReference type="InterPro" id="IPR039425">
    <property type="entry name" value="RNA_pol_sigma-70-like"/>
</dbReference>
<dbReference type="SUPFAM" id="SSF88946">
    <property type="entry name" value="Sigma2 domain of RNA polymerase sigma factors"/>
    <property type="match status" value="1"/>
</dbReference>
<evidence type="ECO:0000256" key="3">
    <source>
        <dbReference type="ARBA" id="ARBA00023015"/>
    </source>
</evidence>
<dbReference type="NCBIfam" id="TIGR02960">
    <property type="entry name" value="SigX5"/>
    <property type="match status" value="1"/>
</dbReference>
<dbReference type="Pfam" id="PF12680">
    <property type="entry name" value="SnoaL_2"/>
    <property type="match status" value="1"/>
</dbReference>
<dbReference type="RefSeq" id="WP_246269245.1">
    <property type="nucleotide sequence ID" value="NZ_BAAAHL010000049.1"/>
</dbReference>
<dbReference type="Pfam" id="PF04542">
    <property type="entry name" value="Sigma70_r2"/>
    <property type="match status" value="1"/>
</dbReference>
<dbReference type="InterPro" id="IPR037401">
    <property type="entry name" value="SnoaL-like"/>
</dbReference>
<dbReference type="SUPFAM" id="SSF88659">
    <property type="entry name" value="Sigma3 and sigma4 domains of RNA polymerase sigma factors"/>
    <property type="match status" value="1"/>
</dbReference>
<evidence type="ECO:0000256" key="5">
    <source>
        <dbReference type="ARBA" id="ARBA00023163"/>
    </source>
</evidence>
<dbReference type="NCBIfam" id="TIGR02937">
    <property type="entry name" value="sigma70-ECF"/>
    <property type="match status" value="1"/>
</dbReference>
<dbReference type="SUPFAM" id="SSF54427">
    <property type="entry name" value="NTF2-like"/>
    <property type="match status" value="1"/>
</dbReference>
<keyword evidence="10" id="KW-1185">Reference proteome</keyword>
<comment type="similarity">
    <text evidence="1">Belongs to the sigma-70 factor family. ECF subfamily.</text>
</comment>
<evidence type="ECO:0000256" key="4">
    <source>
        <dbReference type="ARBA" id="ARBA00023082"/>
    </source>
</evidence>
<evidence type="ECO:0000259" key="6">
    <source>
        <dbReference type="Pfam" id="PF04542"/>
    </source>
</evidence>
<evidence type="ECO:0000259" key="8">
    <source>
        <dbReference type="Pfam" id="PF12680"/>
    </source>
</evidence>
<keyword evidence="5" id="KW-0804">Transcription</keyword>
<feature type="domain" description="SnoaL-like" evidence="8">
    <location>
        <begin position="202"/>
        <end position="297"/>
    </location>
</feature>
<accession>A0A5M3X6T8</accession>
<comment type="subunit">
    <text evidence="2">Interacts transiently with the RNA polymerase catalytic core formed by RpoA, RpoB, RpoC and RpoZ (2 alpha, 1 beta, 1 beta' and 1 omega subunit) to form the RNA polymerase holoenzyme that can initiate transcription.</text>
</comment>
<keyword evidence="3" id="KW-0805">Transcription regulation</keyword>
<dbReference type="Pfam" id="PF08281">
    <property type="entry name" value="Sigma70_r4_2"/>
    <property type="match status" value="1"/>
</dbReference>
<dbReference type="PANTHER" id="PTHR43133">
    <property type="entry name" value="RNA POLYMERASE ECF-TYPE SIGMA FACTO"/>
    <property type="match status" value="1"/>
</dbReference>
<feature type="domain" description="RNA polymerase sigma-70 region 2" evidence="6">
    <location>
        <begin position="12"/>
        <end position="78"/>
    </location>
</feature>
<gene>
    <name evidence="9" type="primary">rpoE_39</name>
    <name evidence="9" type="ORF">Amac_103920</name>
</gene>
<protein>
    <submittedName>
        <fullName evidence="9">RNA polymerase sigma factor</fullName>
    </submittedName>
</protein>
<dbReference type="Gene3D" id="1.10.1740.10">
    <property type="match status" value="1"/>
</dbReference>
<dbReference type="InterPro" id="IPR014305">
    <property type="entry name" value="RNA_pol_sigma-G_actinobac"/>
</dbReference>
<dbReference type="InterPro" id="IPR013249">
    <property type="entry name" value="RNA_pol_sigma70_r4_t2"/>
</dbReference>
<dbReference type="AlphaFoldDB" id="A0A5M3X6T8"/>
<dbReference type="PANTHER" id="PTHR43133:SF65">
    <property type="entry name" value="ECF RNA POLYMERASE SIGMA FACTOR SIGG"/>
    <property type="match status" value="1"/>
</dbReference>
<evidence type="ECO:0000256" key="2">
    <source>
        <dbReference type="ARBA" id="ARBA00011344"/>
    </source>
</evidence>
<dbReference type="Gene3D" id="3.10.450.50">
    <property type="match status" value="1"/>
</dbReference>
<dbReference type="Gene3D" id="1.10.10.10">
    <property type="entry name" value="Winged helix-like DNA-binding domain superfamily/Winged helix DNA-binding domain"/>
    <property type="match status" value="1"/>
</dbReference>
<dbReference type="InterPro" id="IPR014284">
    <property type="entry name" value="RNA_pol_sigma-70_dom"/>
</dbReference>
<proteinExistence type="inferred from homology"/>
<dbReference type="EMBL" id="BLAE01000116">
    <property type="protein sequence ID" value="GES16794.1"/>
    <property type="molecule type" value="Genomic_DNA"/>
</dbReference>